<dbReference type="Proteomes" id="UP001144347">
    <property type="component" value="Unassembled WGS sequence"/>
</dbReference>
<dbReference type="Gene3D" id="3.30.1330.60">
    <property type="entry name" value="OmpA-like domain"/>
    <property type="match status" value="1"/>
</dbReference>
<keyword evidence="2 4" id="KW-0472">Membrane</keyword>
<evidence type="ECO:0000313" key="7">
    <source>
        <dbReference type="Proteomes" id="UP001144347"/>
    </source>
</evidence>
<dbReference type="PRINTS" id="PR01021">
    <property type="entry name" value="OMPADOMAIN"/>
</dbReference>
<keyword evidence="3" id="KW-0998">Cell outer membrane</keyword>
<proteinExistence type="predicted"/>
<dbReference type="Pfam" id="PF07676">
    <property type="entry name" value="PD40"/>
    <property type="match status" value="2"/>
</dbReference>
<comment type="subcellular location">
    <subcellularLocation>
        <location evidence="1">Cell outer membrane</location>
    </subcellularLocation>
</comment>
<dbReference type="InterPro" id="IPR006664">
    <property type="entry name" value="OMP_bac"/>
</dbReference>
<dbReference type="PROSITE" id="PS51123">
    <property type="entry name" value="OMPA_2"/>
    <property type="match status" value="1"/>
</dbReference>
<protein>
    <submittedName>
        <fullName evidence="6">OmpA family protein</fullName>
    </submittedName>
</protein>
<keyword evidence="7" id="KW-1185">Reference proteome</keyword>
<name>A0ABT4LCR5_9SPHI</name>
<dbReference type="SUPFAM" id="SSF49478">
    <property type="entry name" value="Cna protein B-type domain"/>
    <property type="match status" value="1"/>
</dbReference>
<dbReference type="SUPFAM" id="SSF48452">
    <property type="entry name" value="TPR-like"/>
    <property type="match status" value="1"/>
</dbReference>
<gene>
    <name evidence="6" type="ORF">O0955_17020</name>
</gene>
<evidence type="ECO:0000256" key="1">
    <source>
        <dbReference type="ARBA" id="ARBA00004442"/>
    </source>
</evidence>
<evidence type="ECO:0000313" key="6">
    <source>
        <dbReference type="EMBL" id="MCZ4245715.1"/>
    </source>
</evidence>
<dbReference type="InterPro" id="IPR006665">
    <property type="entry name" value="OmpA-like"/>
</dbReference>
<dbReference type="PANTHER" id="PTHR30329:SF21">
    <property type="entry name" value="LIPOPROTEIN YIAD-RELATED"/>
    <property type="match status" value="1"/>
</dbReference>
<dbReference type="SUPFAM" id="SSF103088">
    <property type="entry name" value="OmpA-like"/>
    <property type="match status" value="1"/>
</dbReference>
<evidence type="ECO:0000256" key="3">
    <source>
        <dbReference type="ARBA" id="ARBA00023237"/>
    </source>
</evidence>
<dbReference type="Pfam" id="PF00691">
    <property type="entry name" value="OmpA"/>
    <property type="match status" value="1"/>
</dbReference>
<evidence type="ECO:0000256" key="4">
    <source>
        <dbReference type="PROSITE-ProRule" id="PRU00473"/>
    </source>
</evidence>
<dbReference type="CDD" id="cd07185">
    <property type="entry name" value="OmpA_C-like"/>
    <property type="match status" value="1"/>
</dbReference>
<sequence>MKKIYTIILNKTGLFLLTLLLASTIAVKAQYVIKEADIQYELFNYVKAIDLYEQAWAKKESLHTAERLASSYQLTQNYKEAESWYAIASKMPGSSAENTLNYAKALQNNGKYSEAKTQYQNYVALNNAVSLEQQNVWYLSCDSAIKWMRNPKKYTIQNEKGLNSSQSDWAAVNYQGGVVFTSDRAHQSDAGNANGSRPFLKFDGSKVPDPKIYGWTGNGYLRLYFKGKDQDSISLFPINADTRYHIGSASFSQDGKEVYFTLTRIPEKSELTNGKLRTINVELYSSKQDAAGKWSDPVAFAYNNVKEYSVGDPFLSPKGDALYFSSNMAGGLGGTDLYVCFRKDGGDWDKPVNLKDVNTPGNERSPAFDQDNNMYFSSDGRIGMGGLDIYKAKLSGSTIGAIENLGYPANSAQDDFAFNMNNAVESGKAYLSSNRTGGSGSDDIYSFIQQKIMALRLEGVVYNKKTNEPIANAQVTLNKIDGSTLKVETDNDGKFKFNLEENSDYDLRGDKTAYLSDKTNLTTRNLNTSTVIKKDLFLDPIVPNQAIRLENIYYDFDKSNIRPDAAIELDKLVKILQDNPTIWIELGSHTDSRGNDQYNQWLSQSRANSAVQYIIDHGISKNRITAKGYGESQLLNRCANGVKCTEAEHQLNRRTEFKIVKQ</sequence>
<evidence type="ECO:0000259" key="5">
    <source>
        <dbReference type="PROSITE" id="PS51123"/>
    </source>
</evidence>
<comment type="caution">
    <text evidence="6">The sequence shown here is derived from an EMBL/GenBank/DDBJ whole genome shotgun (WGS) entry which is preliminary data.</text>
</comment>
<accession>A0ABT4LCR5</accession>
<feature type="domain" description="OmpA-like" evidence="5">
    <location>
        <begin position="542"/>
        <end position="662"/>
    </location>
</feature>
<dbReference type="Pfam" id="PF13620">
    <property type="entry name" value="CarboxypepD_reg"/>
    <property type="match status" value="1"/>
</dbReference>
<dbReference type="Gene3D" id="1.25.40.10">
    <property type="entry name" value="Tetratricopeptide repeat domain"/>
    <property type="match status" value="1"/>
</dbReference>
<dbReference type="Gene3D" id="2.60.40.1120">
    <property type="entry name" value="Carboxypeptidase-like, regulatory domain"/>
    <property type="match status" value="1"/>
</dbReference>
<organism evidence="6 7">
    <name type="scientific">Pedobacter punctiformis</name>
    <dbReference type="NCBI Taxonomy" id="3004097"/>
    <lineage>
        <taxon>Bacteria</taxon>
        <taxon>Pseudomonadati</taxon>
        <taxon>Bacteroidota</taxon>
        <taxon>Sphingobacteriia</taxon>
        <taxon>Sphingobacteriales</taxon>
        <taxon>Sphingobacteriaceae</taxon>
        <taxon>Pedobacter</taxon>
    </lineage>
</organism>
<dbReference type="InterPro" id="IPR036737">
    <property type="entry name" value="OmpA-like_sf"/>
</dbReference>
<dbReference type="PANTHER" id="PTHR30329">
    <property type="entry name" value="STATOR ELEMENT OF FLAGELLAR MOTOR COMPLEX"/>
    <property type="match status" value="1"/>
</dbReference>
<evidence type="ECO:0000256" key="2">
    <source>
        <dbReference type="ARBA" id="ARBA00023136"/>
    </source>
</evidence>
<reference evidence="6" key="1">
    <citation type="submission" date="2022-12" db="EMBL/GenBank/DDBJ databases">
        <title>Genome sequence of HCMS5-2.</title>
        <authorList>
            <person name="Woo H."/>
        </authorList>
    </citation>
    <scope>NUCLEOTIDE SEQUENCE</scope>
    <source>
        <strain evidence="6">HCMS5-2</strain>
    </source>
</reference>
<dbReference type="RefSeq" id="WP_269428764.1">
    <property type="nucleotide sequence ID" value="NZ_JAPWGM010000007.1"/>
</dbReference>
<dbReference type="InterPro" id="IPR011659">
    <property type="entry name" value="WD40"/>
</dbReference>
<dbReference type="EMBL" id="JAPWGM010000007">
    <property type="protein sequence ID" value="MCZ4245715.1"/>
    <property type="molecule type" value="Genomic_DNA"/>
</dbReference>
<dbReference type="InterPro" id="IPR050330">
    <property type="entry name" value="Bact_OuterMem_StrucFunc"/>
</dbReference>
<dbReference type="SUPFAM" id="SSF82171">
    <property type="entry name" value="DPP6 N-terminal domain-like"/>
    <property type="match status" value="1"/>
</dbReference>
<dbReference type="InterPro" id="IPR011990">
    <property type="entry name" value="TPR-like_helical_dom_sf"/>
</dbReference>